<feature type="region of interest" description="Disordered" evidence="1">
    <location>
        <begin position="1"/>
        <end position="63"/>
    </location>
</feature>
<proteinExistence type="predicted"/>
<name>A0A2Z7A2Y1_9LAMI</name>
<dbReference type="Proteomes" id="UP000250235">
    <property type="component" value="Unassembled WGS sequence"/>
</dbReference>
<feature type="region of interest" description="Disordered" evidence="1">
    <location>
        <begin position="125"/>
        <end position="144"/>
    </location>
</feature>
<feature type="compositionally biased region" description="Polar residues" evidence="1">
    <location>
        <begin position="1"/>
        <end position="16"/>
    </location>
</feature>
<gene>
    <name evidence="2" type="ORF">F511_20452</name>
</gene>
<dbReference type="AlphaFoldDB" id="A0A2Z7A2Y1"/>
<reference evidence="2 3" key="1">
    <citation type="journal article" date="2015" name="Proc. Natl. Acad. Sci. U.S.A.">
        <title>The resurrection genome of Boea hygrometrica: A blueprint for survival of dehydration.</title>
        <authorList>
            <person name="Xiao L."/>
            <person name="Yang G."/>
            <person name="Zhang L."/>
            <person name="Yang X."/>
            <person name="Zhao S."/>
            <person name="Ji Z."/>
            <person name="Zhou Q."/>
            <person name="Hu M."/>
            <person name="Wang Y."/>
            <person name="Chen M."/>
            <person name="Xu Y."/>
            <person name="Jin H."/>
            <person name="Xiao X."/>
            <person name="Hu G."/>
            <person name="Bao F."/>
            <person name="Hu Y."/>
            <person name="Wan P."/>
            <person name="Li L."/>
            <person name="Deng X."/>
            <person name="Kuang T."/>
            <person name="Xiang C."/>
            <person name="Zhu J.K."/>
            <person name="Oliver M.J."/>
            <person name="He Y."/>
        </authorList>
    </citation>
    <scope>NUCLEOTIDE SEQUENCE [LARGE SCALE GENOMIC DNA]</scope>
    <source>
        <strain evidence="3">cv. XS01</strain>
    </source>
</reference>
<accession>A0A2Z7A2Y1</accession>
<evidence type="ECO:0000313" key="3">
    <source>
        <dbReference type="Proteomes" id="UP000250235"/>
    </source>
</evidence>
<dbReference type="EMBL" id="KV019591">
    <property type="protein sequence ID" value="KZV15968.1"/>
    <property type="molecule type" value="Genomic_DNA"/>
</dbReference>
<organism evidence="2 3">
    <name type="scientific">Dorcoceras hygrometricum</name>
    <dbReference type="NCBI Taxonomy" id="472368"/>
    <lineage>
        <taxon>Eukaryota</taxon>
        <taxon>Viridiplantae</taxon>
        <taxon>Streptophyta</taxon>
        <taxon>Embryophyta</taxon>
        <taxon>Tracheophyta</taxon>
        <taxon>Spermatophyta</taxon>
        <taxon>Magnoliopsida</taxon>
        <taxon>eudicotyledons</taxon>
        <taxon>Gunneridae</taxon>
        <taxon>Pentapetalae</taxon>
        <taxon>asterids</taxon>
        <taxon>lamiids</taxon>
        <taxon>Lamiales</taxon>
        <taxon>Gesneriaceae</taxon>
        <taxon>Didymocarpoideae</taxon>
        <taxon>Trichosporeae</taxon>
        <taxon>Loxocarpinae</taxon>
        <taxon>Dorcoceras</taxon>
    </lineage>
</organism>
<evidence type="ECO:0000256" key="1">
    <source>
        <dbReference type="SAM" id="MobiDB-lite"/>
    </source>
</evidence>
<sequence length="144" mass="16089">MHGAATISQSSCSTSLLRPPWPEPFRLDHPQGPGGSKETTKAPTEHARRIKNAGKEPHHARRNTHCTVRHTHTMHGAATISQSSCSTSLLRPPWPEPFRLDHPQVQAVLKRPTKAPTEHARRIKNAGKEPHHARRNTHCTVPYI</sequence>
<keyword evidence="3" id="KW-1185">Reference proteome</keyword>
<feature type="compositionally biased region" description="Basic and acidic residues" evidence="1">
    <location>
        <begin position="38"/>
        <end position="57"/>
    </location>
</feature>
<protein>
    <submittedName>
        <fullName evidence="2">Uncharacterized protein</fullName>
    </submittedName>
</protein>
<evidence type="ECO:0000313" key="2">
    <source>
        <dbReference type="EMBL" id="KZV15968.1"/>
    </source>
</evidence>